<protein>
    <recommendedName>
        <fullName evidence="2">Fibronectin type-III domain-containing protein</fullName>
    </recommendedName>
</protein>
<dbReference type="Gene3D" id="2.60.40.10">
    <property type="entry name" value="Immunoglobulins"/>
    <property type="match status" value="2"/>
</dbReference>
<comment type="caution">
    <text evidence="1">The sequence shown here is derived from an EMBL/GenBank/DDBJ whole genome shotgun (WGS) entry which is preliminary data.</text>
</comment>
<organism evidence="1">
    <name type="scientific">marine sediment metagenome</name>
    <dbReference type="NCBI Taxonomy" id="412755"/>
    <lineage>
        <taxon>unclassified sequences</taxon>
        <taxon>metagenomes</taxon>
        <taxon>ecological metagenomes</taxon>
    </lineage>
</organism>
<dbReference type="EMBL" id="BARU01044334">
    <property type="protein sequence ID" value="GAH77201.1"/>
    <property type="molecule type" value="Genomic_DNA"/>
</dbReference>
<sequence length="173" mass="18547">DAATGVGLLPAGETYPKVKLAWEEMAGAISYQWQIAIDSGFKSMEDSGFTTSLVSDPLTLSPNKTYYWRVRVANDNTAGDLIGAPLISPWAETWKFKTAIGATMARPALEAPEAGDTDVSLSPTFEWSGIEWAERYEFELSTGSSTTAGGYFADVLVGLTGTNALVSTAWKCD</sequence>
<dbReference type="AlphaFoldDB" id="X1I466"/>
<feature type="non-terminal residue" evidence="1">
    <location>
        <position position="1"/>
    </location>
</feature>
<name>X1I466_9ZZZZ</name>
<evidence type="ECO:0008006" key="2">
    <source>
        <dbReference type="Google" id="ProtNLM"/>
    </source>
</evidence>
<accession>X1I466</accession>
<evidence type="ECO:0000313" key="1">
    <source>
        <dbReference type="EMBL" id="GAH77201.1"/>
    </source>
</evidence>
<dbReference type="InterPro" id="IPR013783">
    <property type="entry name" value="Ig-like_fold"/>
</dbReference>
<gene>
    <name evidence="1" type="ORF">S03H2_67651</name>
</gene>
<feature type="non-terminal residue" evidence="1">
    <location>
        <position position="173"/>
    </location>
</feature>
<reference evidence="1" key="1">
    <citation type="journal article" date="2014" name="Front. Microbiol.">
        <title>High frequency of phylogenetically diverse reductive dehalogenase-homologous genes in deep subseafloor sedimentary metagenomes.</title>
        <authorList>
            <person name="Kawai M."/>
            <person name="Futagami T."/>
            <person name="Toyoda A."/>
            <person name="Takaki Y."/>
            <person name="Nishi S."/>
            <person name="Hori S."/>
            <person name="Arai W."/>
            <person name="Tsubouchi T."/>
            <person name="Morono Y."/>
            <person name="Uchiyama I."/>
            <person name="Ito T."/>
            <person name="Fujiyama A."/>
            <person name="Inagaki F."/>
            <person name="Takami H."/>
        </authorList>
    </citation>
    <scope>NUCLEOTIDE SEQUENCE</scope>
    <source>
        <strain evidence="1">Expedition CK06-06</strain>
    </source>
</reference>
<proteinExistence type="predicted"/>